<dbReference type="InterPro" id="IPR006312">
    <property type="entry name" value="TatA/E"/>
</dbReference>
<keyword evidence="6 8" id="KW-0811">Translocation</keyword>
<comment type="subunit">
    <text evidence="8">The Tat system comprises two distinct complexes: a TatABC complex, containing multiple copies of TatA, TatB and TatC subunits, and a separate TatA complex, containing only TatA subunits. Substrates initially bind to the TatABC complex, which probably triggers association of the separate TatA complex to form the active translocon.</text>
</comment>
<dbReference type="Pfam" id="PF02416">
    <property type="entry name" value="TatA_B_E"/>
    <property type="match status" value="1"/>
</dbReference>
<organism evidence="9 12">
    <name type="scientific">Allgaiera indica</name>
    <dbReference type="NCBI Taxonomy" id="765699"/>
    <lineage>
        <taxon>Bacteria</taxon>
        <taxon>Pseudomonadati</taxon>
        <taxon>Pseudomonadota</taxon>
        <taxon>Alphaproteobacteria</taxon>
        <taxon>Rhodobacterales</taxon>
        <taxon>Paracoccaceae</taxon>
        <taxon>Allgaiera</taxon>
    </lineage>
</organism>
<sequence length="60" mass="6215">MDGLSLGHVLVIGIAVLVLFGRGKVSSLMGEVGRGMTAFRNGLKAEPEPDSATTQVKTDS</sequence>
<dbReference type="GO" id="GO:0008320">
    <property type="term" value="F:protein transmembrane transporter activity"/>
    <property type="evidence" value="ECO:0007669"/>
    <property type="project" value="UniProtKB-UniRule"/>
</dbReference>
<name>A0AAN4URV0_9RHOB</name>
<dbReference type="EMBL" id="FNOB01000009">
    <property type="protein sequence ID" value="SDX07152.1"/>
    <property type="molecule type" value="Genomic_DNA"/>
</dbReference>
<protein>
    <recommendedName>
        <fullName evidence="8">Sec-independent protein translocase protein TatA</fullName>
    </recommendedName>
</protein>
<comment type="similarity">
    <text evidence="8">Belongs to the TatA/E family.</text>
</comment>
<dbReference type="Gene3D" id="1.20.5.3310">
    <property type="match status" value="1"/>
</dbReference>
<keyword evidence="11" id="KW-1185">Reference proteome</keyword>
<keyword evidence="3 8" id="KW-0812">Transmembrane</keyword>
<proteinExistence type="inferred from homology"/>
<evidence type="ECO:0000256" key="1">
    <source>
        <dbReference type="ARBA" id="ARBA00004167"/>
    </source>
</evidence>
<reference evidence="10 11" key="2">
    <citation type="submission" date="2016-10" db="EMBL/GenBank/DDBJ databases">
        <authorList>
            <person name="Varghese N."/>
            <person name="Submissions S."/>
        </authorList>
    </citation>
    <scope>NUCLEOTIDE SEQUENCE [LARGE SCALE GENOMIC DNA]</scope>
    <source>
        <strain evidence="10 11">DSM 24802</strain>
    </source>
</reference>
<dbReference type="InterPro" id="IPR003369">
    <property type="entry name" value="TatA/B/E"/>
</dbReference>
<keyword evidence="8" id="KW-1003">Cell membrane</keyword>
<gene>
    <name evidence="8" type="primary">tatA</name>
    <name evidence="9" type="ORF">GCM10008024_21060</name>
    <name evidence="10" type="ORF">SAMN05444006_109160</name>
</gene>
<comment type="caution">
    <text evidence="9">The sequence shown here is derived from an EMBL/GenBank/DDBJ whole genome shotgun (WGS) entry which is preliminary data.</text>
</comment>
<reference evidence="9" key="3">
    <citation type="submission" date="2023-06" db="EMBL/GenBank/DDBJ databases">
        <authorList>
            <person name="Sun Q."/>
            <person name="Zhou Y."/>
        </authorList>
    </citation>
    <scope>NUCLEOTIDE SEQUENCE</scope>
    <source>
        <strain evidence="9">CGMCC 1.10859</strain>
    </source>
</reference>
<dbReference type="GO" id="GO:0043953">
    <property type="term" value="P:protein transport by the Tat complex"/>
    <property type="evidence" value="ECO:0007669"/>
    <property type="project" value="UniProtKB-UniRule"/>
</dbReference>
<dbReference type="HAMAP" id="MF_00236">
    <property type="entry name" value="TatA_E"/>
    <property type="match status" value="1"/>
</dbReference>
<dbReference type="RefSeq" id="WP_035845498.1">
    <property type="nucleotide sequence ID" value="NZ_BNAB01000008.1"/>
</dbReference>
<evidence type="ECO:0000313" key="12">
    <source>
        <dbReference type="Proteomes" id="UP000634647"/>
    </source>
</evidence>
<evidence type="ECO:0000256" key="4">
    <source>
        <dbReference type="ARBA" id="ARBA00022927"/>
    </source>
</evidence>
<accession>A0AAN4URV0</accession>
<evidence type="ECO:0000256" key="3">
    <source>
        <dbReference type="ARBA" id="ARBA00022692"/>
    </source>
</evidence>
<evidence type="ECO:0000313" key="10">
    <source>
        <dbReference type="EMBL" id="SDX07152.1"/>
    </source>
</evidence>
<comment type="function">
    <text evidence="8">Part of the twin-arginine translocation (Tat) system that transports large folded proteins containing a characteristic twin-arginine motif in their signal peptide across membranes. TatA could form the protein-conducting channel of the Tat system.</text>
</comment>
<keyword evidence="4 8" id="KW-0653">Protein transport</keyword>
<comment type="subcellular location">
    <subcellularLocation>
        <location evidence="8">Cell membrane</location>
        <topology evidence="8">Single-pass membrane protein</topology>
    </subcellularLocation>
    <subcellularLocation>
        <location evidence="1">Membrane</location>
        <topology evidence="1">Single-pass membrane protein</topology>
    </subcellularLocation>
</comment>
<evidence type="ECO:0000313" key="9">
    <source>
        <dbReference type="EMBL" id="GHE02239.1"/>
    </source>
</evidence>
<evidence type="ECO:0000256" key="8">
    <source>
        <dbReference type="HAMAP-Rule" id="MF_00236"/>
    </source>
</evidence>
<evidence type="ECO:0000256" key="6">
    <source>
        <dbReference type="ARBA" id="ARBA00023010"/>
    </source>
</evidence>
<reference evidence="9" key="1">
    <citation type="journal article" date="2014" name="Int. J. Syst. Evol. Microbiol.">
        <title>Complete genome sequence of Corynebacterium casei LMG S-19264T (=DSM 44701T), isolated from a smear-ripened cheese.</title>
        <authorList>
            <consortium name="US DOE Joint Genome Institute (JGI-PGF)"/>
            <person name="Walter F."/>
            <person name="Albersmeier A."/>
            <person name="Kalinowski J."/>
            <person name="Ruckert C."/>
        </authorList>
    </citation>
    <scope>NUCLEOTIDE SEQUENCE</scope>
    <source>
        <strain evidence="9">CGMCC 1.10859</strain>
    </source>
</reference>
<dbReference type="GO" id="GO:0033281">
    <property type="term" value="C:TAT protein transport complex"/>
    <property type="evidence" value="ECO:0007669"/>
    <property type="project" value="UniProtKB-UniRule"/>
</dbReference>
<dbReference type="Proteomes" id="UP000634647">
    <property type="component" value="Unassembled WGS sequence"/>
</dbReference>
<dbReference type="EMBL" id="BNAB01000008">
    <property type="protein sequence ID" value="GHE02239.1"/>
    <property type="molecule type" value="Genomic_DNA"/>
</dbReference>
<evidence type="ECO:0000256" key="7">
    <source>
        <dbReference type="ARBA" id="ARBA00023136"/>
    </source>
</evidence>
<feature type="transmembrane region" description="Helical" evidence="8">
    <location>
        <begin position="6"/>
        <end position="25"/>
    </location>
</feature>
<keyword evidence="5 8" id="KW-1133">Transmembrane helix</keyword>
<keyword evidence="2 8" id="KW-0813">Transport</keyword>
<dbReference type="Proteomes" id="UP000199541">
    <property type="component" value="Unassembled WGS sequence"/>
</dbReference>
<evidence type="ECO:0000256" key="5">
    <source>
        <dbReference type="ARBA" id="ARBA00022989"/>
    </source>
</evidence>
<evidence type="ECO:0000313" key="11">
    <source>
        <dbReference type="Proteomes" id="UP000199541"/>
    </source>
</evidence>
<evidence type="ECO:0000256" key="2">
    <source>
        <dbReference type="ARBA" id="ARBA00022448"/>
    </source>
</evidence>
<dbReference type="AlphaFoldDB" id="A0AAN4URV0"/>
<keyword evidence="7 8" id="KW-0472">Membrane</keyword>